<dbReference type="EMBL" id="CP115965">
    <property type="protein sequence ID" value="WZX00067.1"/>
    <property type="molecule type" value="Genomic_DNA"/>
</dbReference>
<evidence type="ECO:0000313" key="3">
    <source>
        <dbReference type="Proteomes" id="UP001434337"/>
    </source>
</evidence>
<reference evidence="2 3" key="1">
    <citation type="journal article" date="2023" name="Environ Microbiome">
        <title>A coral-associated actinobacterium mitigates coral bleaching under heat stress.</title>
        <authorList>
            <person name="Li J."/>
            <person name="Zou Y."/>
            <person name="Li Q."/>
            <person name="Zhang J."/>
            <person name="Bourne D.G."/>
            <person name="Lyu Y."/>
            <person name="Liu C."/>
            <person name="Zhang S."/>
        </authorList>
    </citation>
    <scope>NUCLEOTIDE SEQUENCE [LARGE SCALE GENOMIC DNA]</scope>
    <source>
        <strain evidence="2 3">SCSIO 13291</strain>
    </source>
</reference>
<accession>A0ABZ3CBT8</accession>
<keyword evidence="3" id="KW-1185">Reference proteome</keyword>
<evidence type="ECO:0000256" key="1">
    <source>
        <dbReference type="SAM" id="MobiDB-lite"/>
    </source>
</evidence>
<dbReference type="Proteomes" id="UP001434337">
    <property type="component" value="Chromosome"/>
</dbReference>
<gene>
    <name evidence="2" type="ORF">PCC79_07745</name>
</gene>
<proteinExistence type="predicted"/>
<name>A0ABZ3CBT8_9ACTN</name>
<sequence>MSTTWAPAQPQGFTRHIGEDRPAGRTRFPAQTALYTPPGWPDAVRPPHAPDWEATATNFLLDCSPPEYRGYPVLRRHSVVLARFAAEHVESQLIACREGLGRVRASLGEYVSPEVVEAATQAWQELDASLRRRRREVALVEEALRGKVFIRKL</sequence>
<organism evidence="2 3">
    <name type="scientific">Propioniciclava soli</name>
    <dbReference type="NCBI Taxonomy" id="2775081"/>
    <lineage>
        <taxon>Bacteria</taxon>
        <taxon>Bacillati</taxon>
        <taxon>Actinomycetota</taxon>
        <taxon>Actinomycetes</taxon>
        <taxon>Propionibacteriales</taxon>
        <taxon>Propionibacteriaceae</taxon>
        <taxon>Propioniciclava</taxon>
    </lineage>
</organism>
<evidence type="ECO:0000313" key="2">
    <source>
        <dbReference type="EMBL" id="WZX00067.1"/>
    </source>
</evidence>
<protein>
    <submittedName>
        <fullName evidence="2">Uncharacterized protein</fullName>
    </submittedName>
</protein>
<dbReference type="RefSeq" id="WP_232548025.1">
    <property type="nucleotide sequence ID" value="NZ_CP115965.1"/>
</dbReference>
<feature type="region of interest" description="Disordered" evidence="1">
    <location>
        <begin position="1"/>
        <end position="24"/>
    </location>
</feature>